<dbReference type="RefSeq" id="WP_012734939.1">
    <property type="nucleotide sequence ID" value="NZ_CP021074.1"/>
</dbReference>
<dbReference type="CDD" id="cd00161">
    <property type="entry name" value="beta-trefoil_Ricin-like"/>
    <property type="match status" value="1"/>
</dbReference>
<dbReference type="AlphaFoldDB" id="A0AAQ0BUY1"/>
<evidence type="ECO:0000313" key="5">
    <source>
        <dbReference type="Proteomes" id="UP001056386"/>
    </source>
</evidence>
<gene>
    <name evidence="2" type="ORF">I6H06_18715</name>
    <name evidence="3" type="ORF">NFI99_18620</name>
</gene>
<evidence type="ECO:0000313" key="4">
    <source>
        <dbReference type="Proteomes" id="UP000594892"/>
    </source>
</evidence>
<dbReference type="EMBL" id="CP065601">
    <property type="protein sequence ID" value="QPQ94195.1"/>
    <property type="molecule type" value="Genomic_DNA"/>
</dbReference>
<evidence type="ECO:0000313" key="3">
    <source>
        <dbReference type="EMBL" id="USS46900.1"/>
    </source>
</evidence>
<dbReference type="Proteomes" id="UP000594892">
    <property type="component" value="Chromosome 2"/>
</dbReference>
<dbReference type="PROSITE" id="PS50231">
    <property type="entry name" value="RICIN_B_LECTIN"/>
    <property type="match status" value="1"/>
</dbReference>
<organism evidence="2 4">
    <name type="scientific">Burkholderia glumae</name>
    <name type="common">Pseudomonas glumae</name>
    <dbReference type="NCBI Taxonomy" id="337"/>
    <lineage>
        <taxon>Bacteria</taxon>
        <taxon>Pseudomonadati</taxon>
        <taxon>Pseudomonadota</taxon>
        <taxon>Betaproteobacteria</taxon>
        <taxon>Burkholderiales</taxon>
        <taxon>Burkholderiaceae</taxon>
        <taxon>Burkholderia</taxon>
    </lineage>
</organism>
<dbReference type="Proteomes" id="UP001056386">
    <property type="component" value="Chromosome 1"/>
</dbReference>
<dbReference type="GeneID" id="45697280"/>
<dbReference type="EMBL" id="CP099587">
    <property type="protein sequence ID" value="USS46900.1"/>
    <property type="molecule type" value="Genomic_DNA"/>
</dbReference>
<dbReference type="Gene3D" id="2.80.10.50">
    <property type="match status" value="1"/>
</dbReference>
<keyword evidence="5" id="KW-1185">Reference proteome</keyword>
<sequence>MGIYVIQYKQDPTYVLGVNDQIANSPVVVRKQGTPNRFVLWDINFDTGVISLNSSGGTLALDPQGDRVAPEVPLVLAPVNPAAAGQRYDVITKPNYLLSVANHQLCIDNKGRGLSDGNPVWLYQFNGSPAQQWNLVPLMNLTLAV</sequence>
<dbReference type="InterPro" id="IPR035992">
    <property type="entry name" value="Ricin_B-like_lectins"/>
</dbReference>
<name>A0AAQ0BUY1_BURGL</name>
<accession>A0AAQ0BUY1</accession>
<dbReference type="InterPro" id="IPR000772">
    <property type="entry name" value="Ricin_B_lectin"/>
</dbReference>
<proteinExistence type="predicted"/>
<dbReference type="Pfam" id="PF00652">
    <property type="entry name" value="Ricin_B_lectin"/>
    <property type="match status" value="1"/>
</dbReference>
<reference evidence="3" key="2">
    <citation type="submission" date="2022-06" db="EMBL/GenBank/DDBJ databases">
        <title>Draft genome sequence of Burkholderia glumae strain GR20004 isolated from rice panicle showing bacterial panicle blight.</title>
        <authorList>
            <person name="Choi S.Y."/>
            <person name="Lee Y.H."/>
        </authorList>
    </citation>
    <scope>NUCLEOTIDE SEQUENCE</scope>
    <source>
        <strain evidence="3">GR20004</strain>
    </source>
</reference>
<feature type="domain" description="Ricin B lectin" evidence="1">
    <location>
        <begin position="13"/>
        <end position="133"/>
    </location>
</feature>
<protein>
    <submittedName>
        <fullName evidence="2">RICIN domain-containing protein</fullName>
    </submittedName>
</protein>
<evidence type="ECO:0000313" key="2">
    <source>
        <dbReference type="EMBL" id="QPQ94195.1"/>
    </source>
</evidence>
<dbReference type="SUPFAM" id="SSF50370">
    <property type="entry name" value="Ricin B-like lectins"/>
    <property type="match status" value="1"/>
</dbReference>
<reference evidence="2 4" key="1">
    <citation type="submission" date="2020-12" db="EMBL/GenBank/DDBJ databases">
        <title>FDA dAtabase for Regulatory Grade micrObial Sequences (FDA-ARGOS): Supporting development and validation of Infectious Disease Dx tests.</title>
        <authorList>
            <person name="Minogue T."/>
            <person name="Wolcott M."/>
            <person name="Wasieloski L."/>
            <person name="Aguilar W."/>
            <person name="Moore D."/>
            <person name="Jaissle J."/>
            <person name="Tallon L."/>
            <person name="Sadzewicz L."/>
            <person name="Zhao X."/>
            <person name="Boylan J."/>
            <person name="Ott S."/>
            <person name="Bowen H."/>
            <person name="Vavikolanu K."/>
            <person name="Mehta A."/>
            <person name="Aluvathingal J."/>
            <person name="Nadendla S."/>
            <person name="Yan Y."/>
            <person name="Sichtig H."/>
        </authorList>
    </citation>
    <scope>NUCLEOTIDE SEQUENCE [LARGE SCALE GENOMIC DNA]</scope>
    <source>
        <strain evidence="2 4">FDAARGOS_949</strain>
    </source>
</reference>
<evidence type="ECO:0000259" key="1">
    <source>
        <dbReference type="Pfam" id="PF00652"/>
    </source>
</evidence>